<dbReference type="AlphaFoldDB" id="A0A3M2RS60"/>
<reference evidence="2 3" key="1">
    <citation type="submission" date="2017-06" db="EMBL/GenBank/DDBJ databases">
        <title>Comparative genomic analysis of Ambrosia Fusariam Clade fungi.</title>
        <authorList>
            <person name="Stajich J.E."/>
            <person name="Carrillo J."/>
            <person name="Kijimoto T."/>
            <person name="Eskalen A."/>
            <person name="O'Donnell K."/>
            <person name="Kasson M."/>
        </authorList>
    </citation>
    <scope>NUCLEOTIDE SEQUENCE [LARGE SCALE GENOMIC DNA]</scope>
    <source>
        <strain evidence="2">UCR3666</strain>
    </source>
</reference>
<dbReference type="EMBL" id="NKUJ01000301">
    <property type="protein sequence ID" value="RMJ08166.1"/>
    <property type="molecule type" value="Genomic_DNA"/>
</dbReference>
<dbReference type="Proteomes" id="UP000277212">
    <property type="component" value="Unassembled WGS sequence"/>
</dbReference>
<protein>
    <submittedName>
        <fullName evidence="2">Uncharacterized protein</fullName>
    </submittedName>
</protein>
<dbReference type="PANTHER" id="PTHR33657">
    <property type="entry name" value="DOMAIN PROTEIN, PUTATIVE (AFU_ORTHOLOGUE AFUA_5G00600)-RELATED"/>
    <property type="match status" value="1"/>
</dbReference>
<dbReference type="STRING" id="2010991.A0A3M2RS60"/>
<dbReference type="OrthoDB" id="89086at2759"/>
<evidence type="ECO:0000313" key="2">
    <source>
        <dbReference type="EMBL" id="RMJ08166.1"/>
    </source>
</evidence>
<gene>
    <name evidence="2" type="ORF">CDV36_012221</name>
</gene>
<keyword evidence="1" id="KW-0732">Signal</keyword>
<dbReference type="PANTHER" id="PTHR33657:SF6">
    <property type="entry name" value="SECRETED PROTEIN"/>
    <property type="match status" value="1"/>
</dbReference>
<accession>A0A3M2RS60</accession>
<dbReference type="InterPro" id="IPR008701">
    <property type="entry name" value="NPP1"/>
</dbReference>
<evidence type="ECO:0000256" key="1">
    <source>
        <dbReference type="SAM" id="SignalP"/>
    </source>
</evidence>
<name>A0A3M2RS60_9HYPO</name>
<comment type="caution">
    <text evidence="2">The sequence shown here is derived from an EMBL/GenBank/DDBJ whole genome shotgun (WGS) entry which is preliminary data.</text>
</comment>
<dbReference type="PIRSF" id="PIRSF029958">
    <property type="entry name" value="Necrosis-inducing_protein"/>
    <property type="match status" value="1"/>
</dbReference>
<sequence>MTKNSGLAAKGLVLLFATTAFANPIENLYRELLKRDDPPRALDEHCSEEEKKWQPALDFDKDSCYNVPAIDKDGNIAVGDTVNYQYSWSDRCRDVEDLDNNNVYVRTRCNNNWCGYLYDYYFERDQSVQGVINGGHRHDWEHIAVFTKDNEGAQVVAASAHGDYDTKKASDVRFHEGTHAKIVYHKDGGSTHAFRFAKEKDDEIENHKGYWFVGPLVNWEGFPSGEIRDKLMNHDFGSANVGIKDGSFKVNLDHARNDLVDGFNSG</sequence>
<evidence type="ECO:0000313" key="3">
    <source>
        <dbReference type="Proteomes" id="UP000277212"/>
    </source>
</evidence>
<proteinExistence type="predicted"/>
<dbReference type="Pfam" id="PF05630">
    <property type="entry name" value="NPP1"/>
    <property type="match status" value="1"/>
</dbReference>
<feature type="chain" id="PRO_5018267517" evidence="1">
    <location>
        <begin position="23"/>
        <end position="266"/>
    </location>
</feature>
<organism evidence="2 3">
    <name type="scientific">Fusarium kuroshium</name>
    <dbReference type="NCBI Taxonomy" id="2010991"/>
    <lineage>
        <taxon>Eukaryota</taxon>
        <taxon>Fungi</taxon>
        <taxon>Dikarya</taxon>
        <taxon>Ascomycota</taxon>
        <taxon>Pezizomycotina</taxon>
        <taxon>Sordariomycetes</taxon>
        <taxon>Hypocreomycetidae</taxon>
        <taxon>Hypocreales</taxon>
        <taxon>Nectriaceae</taxon>
        <taxon>Fusarium</taxon>
        <taxon>Fusarium solani species complex</taxon>
    </lineage>
</organism>
<keyword evidence="3" id="KW-1185">Reference proteome</keyword>
<feature type="signal peptide" evidence="1">
    <location>
        <begin position="1"/>
        <end position="22"/>
    </location>
</feature>